<dbReference type="GO" id="GO:0000150">
    <property type="term" value="F:DNA strand exchange activity"/>
    <property type="evidence" value="ECO:0007669"/>
    <property type="project" value="InterPro"/>
</dbReference>
<name>A0A0F0LXP5_9MICO</name>
<feature type="domain" description="Resolvase HTH" evidence="1">
    <location>
        <begin position="4"/>
        <end position="31"/>
    </location>
</feature>
<evidence type="ECO:0000259" key="1">
    <source>
        <dbReference type="Pfam" id="PF02796"/>
    </source>
</evidence>
<dbReference type="AlphaFoldDB" id="A0A0F0LXP5"/>
<dbReference type="InterPro" id="IPR006120">
    <property type="entry name" value="Resolvase_HTH_dom"/>
</dbReference>
<protein>
    <recommendedName>
        <fullName evidence="1">Resolvase HTH domain-containing protein</fullName>
    </recommendedName>
</protein>
<dbReference type="Pfam" id="PF02796">
    <property type="entry name" value="HTH_7"/>
    <property type="match status" value="1"/>
</dbReference>
<keyword evidence="3" id="KW-1185">Reference proteome</keyword>
<dbReference type="Proteomes" id="UP000033451">
    <property type="component" value="Unassembled WGS sequence"/>
</dbReference>
<evidence type="ECO:0000313" key="3">
    <source>
        <dbReference type="Proteomes" id="UP000033451"/>
    </source>
</evidence>
<dbReference type="STRING" id="400772.RR49_01172"/>
<dbReference type="OrthoDB" id="4551805at2"/>
<accession>A0A0F0LXP5</accession>
<dbReference type="PATRIC" id="fig|400772.4.peg.1195"/>
<sequence length="166" mass="17944">MAINDTQRDEVLRLHAQGIARNEIARRVGISAGSVTNICNAHHRSFDRSATKAAQAARSLDLAAARLKLAERLDVAANAMLDMIEQPFTVYAFGGRDNVFNSATLDSAPVDARRTIITSAAIVFDKLSKVIESTTEGSADAESVLDRLEAEFDGEFTDVDDAEFGQ</sequence>
<gene>
    <name evidence="2" type="ORF">RR49_01172</name>
</gene>
<organism evidence="2 3">
    <name type="scientific">Microbacterium ginsengisoli</name>
    <dbReference type="NCBI Taxonomy" id="400772"/>
    <lineage>
        <taxon>Bacteria</taxon>
        <taxon>Bacillati</taxon>
        <taxon>Actinomycetota</taxon>
        <taxon>Actinomycetes</taxon>
        <taxon>Micrococcales</taxon>
        <taxon>Microbacteriaceae</taxon>
        <taxon>Microbacterium</taxon>
    </lineage>
</organism>
<dbReference type="RefSeq" id="WP_045247121.1">
    <property type="nucleotide sequence ID" value="NZ_JYIY01000069.1"/>
</dbReference>
<dbReference type="EMBL" id="JYIY01000069">
    <property type="protein sequence ID" value="KJL37060.1"/>
    <property type="molecule type" value="Genomic_DNA"/>
</dbReference>
<dbReference type="GO" id="GO:0003677">
    <property type="term" value="F:DNA binding"/>
    <property type="evidence" value="ECO:0007669"/>
    <property type="project" value="InterPro"/>
</dbReference>
<reference evidence="2 3" key="1">
    <citation type="submission" date="2015-02" db="EMBL/GenBank/DDBJ databases">
        <title>Draft genome sequences of ten Microbacterium spp. with emphasis on heavy metal contaminated environments.</title>
        <authorList>
            <person name="Corretto E."/>
        </authorList>
    </citation>
    <scope>NUCLEOTIDE SEQUENCE [LARGE SCALE GENOMIC DNA]</scope>
    <source>
        <strain evidence="2 3">DSM 18659</strain>
    </source>
</reference>
<evidence type="ECO:0000313" key="2">
    <source>
        <dbReference type="EMBL" id="KJL37060.1"/>
    </source>
</evidence>
<comment type="caution">
    <text evidence="2">The sequence shown here is derived from an EMBL/GenBank/DDBJ whole genome shotgun (WGS) entry which is preliminary data.</text>
</comment>
<proteinExistence type="predicted"/>